<evidence type="ECO:0000256" key="1">
    <source>
        <dbReference type="SAM" id="Phobius"/>
    </source>
</evidence>
<sequence>MGIPKPLVQINQLFIVVTALVGLLISPYILFLPLMNGIITLATKQNPVIKMSRGLLKKSSDSYVQEDKDQQLFNQWIATICLAIAVISFFLGASIVGYVFGGMVIFAAGLALCGYCIGCTIRYRYMMWKYKRINS</sequence>
<comment type="caution">
    <text evidence="3">The sequence shown here is derived from an EMBL/GenBank/DDBJ whole genome shotgun (WGS) entry which is preliminary data.</text>
</comment>
<keyword evidence="1" id="KW-0812">Transmembrane</keyword>
<proteinExistence type="predicted"/>
<evidence type="ECO:0000259" key="2">
    <source>
        <dbReference type="Pfam" id="PF14340"/>
    </source>
</evidence>
<feature type="transmembrane region" description="Helical" evidence="1">
    <location>
        <begin position="76"/>
        <end position="98"/>
    </location>
</feature>
<dbReference type="Pfam" id="PF14340">
    <property type="entry name" value="DUF4395"/>
    <property type="match status" value="1"/>
</dbReference>
<feature type="transmembrane region" description="Helical" evidence="1">
    <location>
        <begin position="12"/>
        <end position="34"/>
    </location>
</feature>
<dbReference type="InterPro" id="IPR025508">
    <property type="entry name" value="DUF4395"/>
</dbReference>
<gene>
    <name evidence="3" type="ORF">JR050_01030</name>
</gene>
<evidence type="ECO:0000313" key="4">
    <source>
        <dbReference type="Proteomes" id="UP001518925"/>
    </source>
</evidence>
<dbReference type="PIRSF" id="PIRSF030042">
    <property type="entry name" value="UCP030042"/>
    <property type="match status" value="1"/>
</dbReference>
<keyword evidence="1" id="KW-1133">Transmembrane helix</keyword>
<dbReference type="RefSeq" id="WP_204201658.1">
    <property type="nucleotide sequence ID" value="NZ_JAFELM010000007.1"/>
</dbReference>
<reference evidence="3 4" key="1">
    <citation type="submission" date="2021-02" db="EMBL/GenBank/DDBJ databases">
        <title>Bacillus sp. RD4P76, an endophyte from a halophyte.</title>
        <authorList>
            <person name="Sun J.-Q."/>
        </authorList>
    </citation>
    <scope>NUCLEOTIDE SEQUENCE [LARGE SCALE GENOMIC DNA]</scope>
    <source>
        <strain evidence="3 4">RD4P76</strain>
    </source>
</reference>
<protein>
    <submittedName>
        <fullName evidence="3">DUF4395 domain-containing protein</fullName>
    </submittedName>
</protein>
<keyword evidence="1" id="KW-0472">Membrane</keyword>
<accession>A0ABS2DCS1</accession>
<dbReference type="InterPro" id="IPR016942">
    <property type="entry name" value="UCP030042"/>
</dbReference>
<feature type="domain" description="DUF4395" evidence="2">
    <location>
        <begin position="3"/>
        <end position="126"/>
    </location>
</feature>
<evidence type="ECO:0000313" key="3">
    <source>
        <dbReference type="EMBL" id="MBM6616267.1"/>
    </source>
</evidence>
<dbReference type="Proteomes" id="UP001518925">
    <property type="component" value="Unassembled WGS sequence"/>
</dbReference>
<keyword evidence="4" id="KW-1185">Reference proteome</keyword>
<dbReference type="EMBL" id="JAFELM010000007">
    <property type="protein sequence ID" value="MBM6616267.1"/>
    <property type="molecule type" value="Genomic_DNA"/>
</dbReference>
<feature type="transmembrane region" description="Helical" evidence="1">
    <location>
        <begin position="104"/>
        <end position="125"/>
    </location>
</feature>
<name>A0ABS2DCS1_9BACI</name>
<organism evidence="3 4">
    <name type="scientific">Bacillus suaedaesalsae</name>
    <dbReference type="NCBI Taxonomy" id="2810349"/>
    <lineage>
        <taxon>Bacteria</taxon>
        <taxon>Bacillati</taxon>
        <taxon>Bacillota</taxon>
        <taxon>Bacilli</taxon>
        <taxon>Bacillales</taxon>
        <taxon>Bacillaceae</taxon>
        <taxon>Bacillus</taxon>
    </lineage>
</organism>